<sequence length="82" mass="9014">MYVSKELVAIGGDRQADTARAPEGNSSLSWWSRMRVRTDWIPESESSPGIGLVVFVKGETSGGPPREPWSRNMKRVAPPSDV</sequence>
<accession>A0A286UKC0</accession>
<gene>
    <name evidence="2" type="ORF">PNOK_0495600</name>
</gene>
<evidence type="ECO:0000256" key="1">
    <source>
        <dbReference type="SAM" id="MobiDB-lite"/>
    </source>
</evidence>
<reference evidence="2 3" key="1">
    <citation type="journal article" date="2017" name="Mol. Ecol.">
        <title>Comparative and population genomic landscape of Phellinus noxius: A hypervariable fungus causing root rot in trees.</title>
        <authorList>
            <person name="Chung C.L."/>
            <person name="Lee T.J."/>
            <person name="Akiba M."/>
            <person name="Lee H.H."/>
            <person name="Kuo T.H."/>
            <person name="Liu D."/>
            <person name="Ke H.M."/>
            <person name="Yokoi T."/>
            <person name="Roa M.B."/>
            <person name="Lu M.J."/>
            <person name="Chang Y.Y."/>
            <person name="Ann P.J."/>
            <person name="Tsai J.N."/>
            <person name="Chen C.Y."/>
            <person name="Tzean S.S."/>
            <person name="Ota Y."/>
            <person name="Hattori T."/>
            <person name="Sahashi N."/>
            <person name="Liou R.F."/>
            <person name="Kikuchi T."/>
            <person name="Tsai I.J."/>
        </authorList>
    </citation>
    <scope>NUCLEOTIDE SEQUENCE [LARGE SCALE GENOMIC DNA]</scope>
    <source>
        <strain evidence="2 3">FFPRI411160</strain>
    </source>
</reference>
<proteinExistence type="predicted"/>
<dbReference type="InParanoid" id="A0A286UKC0"/>
<keyword evidence="3" id="KW-1185">Reference proteome</keyword>
<dbReference type="Proteomes" id="UP000217199">
    <property type="component" value="Unassembled WGS sequence"/>
</dbReference>
<evidence type="ECO:0000313" key="2">
    <source>
        <dbReference type="EMBL" id="PAV20022.1"/>
    </source>
</evidence>
<evidence type="ECO:0000313" key="3">
    <source>
        <dbReference type="Proteomes" id="UP000217199"/>
    </source>
</evidence>
<dbReference type="EMBL" id="NBII01000004">
    <property type="protein sequence ID" value="PAV20022.1"/>
    <property type="molecule type" value="Genomic_DNA"/>
</dbReference>
<feature type="region of interest" description="Disordered" evidence="1">
    <location>
        <begin position="58"/>
        <end position="82"/>
    </location>
</feature>
<name>A0A286UKC0_9AGAM</name>
<comment type="caution">
    <text evidence="2">The sequence shown here is derived from an EMBL/GenBank/DDBJ whole genome shotgun (WGS) entry which is preliminary data.</text>
</comment>
<organism evidence="2 3">
    <name type="scientific">Pyrrhoderma noxium</name>
    <dbReference type="NCBI Taxonomy" id="2282107"/>
    <lineage>
        <taxon>Eukaryota</taxon>
        <taxon>Fungi</taxon>
        <taxon>Dikarya</taxon>
        <taxon>Basidiomycota</taxon>
        <taxon>Agaricomycotina</taxon>
        <taxon>Agaricomycetes</taxon>
        <taxon>Hymenochaetales</taxon>
        <taxon>Hymenochaetaceae</taxon>
        <taxon>Pyrrhoderma</taxon>
    </lineage>
</organism>
<dbReference type="AlphaFoldDB" id="A0A286UKC0"/>
<protein>
    <submittedName>
        <fullName evidence="2">Uncharacterized protein</fullName>
    </submittedName>
</protein>